<evidence type="ECO:0000313" key="10">
    <source>
        <dbReference type="Proteomes" id="UP000252355"/>
    </source>
</evidence>
<dbReference type="InterPro" id="IPR035965">
    <property type="entry name" value="PAS-like_dom_sf"/>
</dbReference>
<dbReference type="PROSITE" id="PS50112">
    <property type="entry name" value="PAS"/>
    <property type="match status" value="1"/>
</dbReference>
<accession>A0A367ZU46</accession>
<evidence type="ECO:0000259" key="6">
    <source>
        <dbReference type="PROSITE" id="PS50110"/>
    </source>
</evidence>
<feature type="modified residue" description="4-aspartylphosphate" evidence="4">
    <location>
        <position position="919"/>
    </location>
</feature>
<dbReference type="InterPro" id="IPR000700">
    <property type="entry name" value="PAS-assoc_C"/>
</dbReference>
<feature type="domain" description="PAC" evidence="8">
    <location>
        <begin position="552"/>
        <end position="604"/>
    </location>
</feature>
<dbReference type="Gene3D" id="3.30.565.10">
    <property type="entry name" value="Histidine kinase-like ATPase, C-terminal domain"/>
    <property type="match status" value="1"/>
</dbReference>
<reference evidence="9 10" key="1">
    <citation type="submission" date="2018-05" db="EMBL/GenBank/DDBJ databases">
        <title>A metagenomic window into the 2 km-deep terrestrial subsurface aquifer revealed taxonomically and functionally diverse microbial community comprising novel uncultured bacterial lineages.</title>
        <authorList>
            <person name="Kadnikov V.V."/>
            <person name="Mardanov A.V."/>
            <person name="Beletsky A.V."/>
            <person name="Banks D."/>
            <person name="Pimenov N.V."/>
            <person name="Frank Y.A."/>
            <person name="Karnachuk O.V."/>
            <person name="Ravin N.V."/>
        </authorList>
    </citation>
    <scope>NUCLEOTIDE SEQUENCE [LARGE SCALE GENOMIC DNA]</scope>
    <source>
        <strain evidence="9">BY5</strain>
    </source>
</reference>
<evidence type="ECO:0000259" key="5">
    <source>
        <dbReference type="PROSITE" id="PS50109"/>
    </source>
</evidence>
<dbReference type="Pfam" id="PF00072">
    <property type="entry name" value="Response_reg"/>
    <property type="match status" value="1"/>
</dbReference>
<proteinExistence type="predicted"/>
<dbReference type="NCBIfam" id="TIGR00229">
    <property type="entry name" value="sensory_box"/>
    <property type="match status" value="1"/>
</dbReference>
<dbReference type="InterPro" id="IPR003594">
    <property type="entry name" value="HATPase_dom"/>
</dbReference>
<keyword evidence="9" id="KW-0808">Transferase</keyword>
<organism evidence="9 10">
    <name type="scientific">Candidatus Ozemobacter sibiricus</name>
    <dbReference type="NCBI Taxonomy" id="2268124"/>
    <lineage>
        <taxon>Bacteria</taxon>
        <taxon>Candidatus Ozemobacteria</taxon>
        <taxon>Candidatus Ozemobacterales</taxon>
        <taxon>Candidatus Ozemobacteraceae</taxon>
        <taxon>Candidatus Ozemobacter</taxon>
    </lineage>
</organism>
<evidence type="ECO:0000313" key="9">
    <source>
        <dbReference type="EMBL" id="RCK81377.1"/>
    </source>
</evidence>
<gene>
    <name evidence="9" type="ORF">OZSIB_2246</name>
</gene>
<dbReference type="PROSITE" id="PS50110">
    <property type="entry name" value="RESPONSE_REGULATORY"/>
    <property type="match status" value="1"/>
</dbReference>
<dbReference type="InterPro" id="IPR000014">
    <property type="entry name" value="PAS"/>
</dbReference>
<dbReference type="AlphaFoldDB" id="A0A367ZU46"/>
<dbReference type="Pfam" id="PF02518">
    <property type="entry name" value="HATPase_c"/>
    <property type="match status" value="1"/>
</dbReference>
<dbReference type="Pfam" id="PF00512">
    <property type="entry name" value="HisKA"/>
    <property type="match status" value="1"/>
</dbReference>
<dbReference type="EC" id="2.7.13.3" evidence="2"/>
<dbReference type="InterPro" id="IPR003661">
    <property type="entry name" value="HisK_dim/P_dom"/>
</dbReference>
<evidence type="ECO:0000256" key="2">
    <source>
        <dbReference type="ARBA" id="ARBA00012438"/>
    </source>
</evidence>
<dbReference type="InterPro" id="IPR036097">
    <property type="entry name" value="HisK_dim/P_sf"/>
</dbReference>
<feature type="domain" description="PAS" evidence="7">
    <location>
        <begin position="477"/>
        <end position="522"/>
    </location>
</feature>
<dbReference type="SMART" id="SM00448">
    <property type="entry name" value="REC"/>
    <property type="match status" value="1"/>
</dbReference>
<evidence type="ECO:0000256" key="1">
    <source>
        <dbReference type="ARBA" id="ARBA00000085"/>
    </source>
</evidence>
<dbReference type="InterPro" id="IPR001789">
    <property type="entry name" value="Sig_transdc_resp-reg_receiver"/>
</dbReference>
<dbReference type="SUPFAM" id="SSF52172">
    <property type="entry name" value="CheY-like"/>
    <property type="match status" value="1"/>
</dbReference>
<dbReference type="GO" id="GO:0000155">
    <property type="term" value="F:phosphorelay sensor kinase activity"/>
    <property type="evidence" value="ECO:0007669"/>
    <property type="project" value="InterPro"/>
</dbReference>
<dbReference type="SUPFAM" id="SSF55785">
    <property type="entry name" value="PYP-like sensor domain (PAS domain)"/>
    <property type="match status" value="2"/>
</dbReference>
<feature type="domain" description="Histidine kinase" evidence="5">
    <location>
        <begin position="624"/>
        <end position="847"/>
    </location>
</feature>
<keyword evidence="9" id="KW-0418">Kinase</keyword>
<dbReference type="EMBL" id="QOQW01000002">
    <property type="protein sequence ID" value="RCK81377.1"/>
    <property type="molecule type" value="Genomic_DNA"/>
</dbReference>
<dbReference type="PROSITE" id="PS50113">
    <property type="entry name" value="PAC"/>
    <property type="match status" value="1"/>
</dbReference>
<dbReference type="SMART" id="SM00388">
    <property type="entry name" value="HisKA"/>
    <property type="match status" value="1"/>
</dbReference>
<evidence type="ECO:0000256" key="3">
    <source>
        <dbReference type="ARBA" id="ARBA00022553"/>
    </source>
</evidence>
<dbReference type="Proteomes" id="UP000252355">
    <property type="component" value="Unassembled WGS sequence"/>
</dbReference>
<keyword evidence="3 4" id="KW-0597">Phosphoprotein</keyword>
<dbReference type="InterPro" id="IPR004358">
    <property type="entry name" value="Sig_transdc_His_kin-like_C"/>
</dbReference>
<dbReference type="InterPro" id="IPR011006">
    <property type="entry name" value="CheY-like_superfamily"/>
</dbReference>
<dbReference type="PRINTS" id="PR00344">
    <property type="entry name" value="BCTRLSENSOR"/>
</dbReference>
<dbReference type="Gene3D" id="3.40.50.2300">
    <property type="match status" value="1"/>
</dbReference>
<dbReference type="InterPro" id="IPR036890">
    <property type="entry name" value="HATPase_C_sf"/>
</dbReference>
<feature type="domain" description="Response regulatory" evidence="6">
    <location>
        <begin position="868"/>
        <end position="984"/>
    </location>
</feature>
<dbReference type="InterPro" id="IPR001610">
    <property type="entry name" value="PAC"/>
</dbReference>
<dbReference type="SMART" id="SM00387">
    <property type="entry name" value="HATPase_c"/>
    <property type="match status" value="1"/>
</dbReference>
<dbReference type="PANTHER" id="PTHR43065">
    <property type="entry name" value="SENSOR HISTIDINE KINASE"/>
    <property type="match status" value="1"/>
</dbReference>
<dbReference type="SUPFAM" id="SSF55874">
    <property type="entry name" value="ATPase domain of HSP90 chaperone/DNA topoisomerase II/histidine kinase"/>
    <property type="match status" value="1"/>
</dbReference>
<evidence type="ECO:0000256" key="4">
    <source>
        <dbReference type="PROSITE-ProRule" id="PRU00169"/>
    </source>
</evidence>
<dbReference type="PANTHER" id="PTHR43065:SF42">
    <property type="entry name" value="TWO-COMPONENT SENSOR PPRA"/>
    <property type="match status" value="1"/>
</dbReference>
<dbReference type="InterPro" id="IPR013656">
    <property type="entry name" value="PAS_4"/>
</dbReference>
<dbReference type="CDD" id="cd00130">
    <property type="entry name" value="PAS"/>
    <property type="match status" value="1"/>
</dbReference>
<sequence length="986" mass="108494">MLCGLLMVAGLWYSRLQTDLRRHEAYASLLAIAQLKKDQIMEWRRARLSDARLVQANAWLAERVARLLEVDDPTADAEIRAYLRHLQGASPYANSLVVDAAGTVRLSLASPPGTISPETMSALALALADGLPRPVDLYRQGSPPTSHLDFIAPVLISHGTRRRAVGAVVLQCEAADSLYPLIRTWPTPSLTAETLLVRRDGDAALFLNDLRHRADTALQLRIPLTRLEIPGVQGVLGTIGCFEGRDDRDVAVLSVLTPIPDTPWVMVTKIDADEAFAPLRQERYLLGGLYGPLVLGFIGVLYLGWQRQRSVWQQALLEQTQARQHAEAQCRATAALAADQSRVKEELAASEALYGSLFRNMLNGFAYCRMLFSPEGAPEDFVFVSVNESFARQTGLPDVVGKKASEVMSNFRKKDPALLEIVGEVAKTGRPWAGEVPLQSLDMWLHLSVYCPRPDHFVAIFDVITERQQAEMALTASEETFRQLVEGLRSEYFFFRHGPDGVLTYLSPSFTSVLGYSLEEAMVHYSTFFTPNPVNQAAERFNRLSLQGIQQPAYEIEVFHKNGDIRRIEVSESPVFDGQGRVVAVEGFARDMTARHRLEAEKEKLQAHLQQAAKLEAIGRLAGGIAHDFNNMLGVILGYAELLLAPLDTKHPHYQGLQAIFQAARRSADLTRQLLGFARKQPISPRRLDLNEVVAEALPRLRRLLGDQIECAWVPWSDPCFVCLDPTQIEHVLVSLITNARDAIAGPGKIALATRPVRFDQATRENHEEFASGDFVQLSVSDTGRGMDQATQDRLFEPFFTTKGLGRATGMGLAMVYGIMRQNRGFIKVVSDPGAGSTFHLYFPAAIASADRPAAAAPAAPLESRGETILVVEDEPGLLAMIRGMLDQLGYQVLATDQPGQAMTIATAHRGPIQLLLTDVVLPELNGRALAATFTARFPGLKVLFMSGSSEEVIAQAGVLPSGVAFLQKPFTIHQLAQALRTLLDR</sequence>
<dbReference type="InterPro" id="IPR005467">
    <property type="entry name" value="His_kinase_dom"/>
</dbReference>
<comment type="caution">
    <text evidence="9">The sequence shown here is derived from an EMBL/GenBank/DDBJ whole genome shotgun (WGS) entry which is preliminary data.</text>
</comment>
<dbReference type="Gene3D" id="1.10.287.130">
    <property type="match status" value="1"/>
</dbReference>
<evidence type="ECO:0000259" key="8">
    <source>
        <dbReference type="PROSITE" id="PS50113"/>
    </source>
</evidence>
<comment type="catalytic activity">
    <reaction evidence="1">
        <text>ATP + protein L-histidine = ADP + protein N-phospho-L-histidine.</text>
        <dbReference type="EC" id="2.7.13.3"/>
    </reaction>
</comment>
<dbReference type="SUPFAM" id="SSF47384">
    <property type="entry name" value="Homodimeric domain of signal transducing histidine kinase"/>
    <property type="match status" value="1"/>
</dbReference>
<evidence type="ECO:0000259" key="7">
    <source>
        <dbReference type="PROSITE" id="PS50112"/>
    </source>
</evidence>
<dbReference type="Gene3D" id="3.30.450.20">
    <property type="entry name" value="PAS domain"/>
    <property type="match status" value="2"/>
</dbReference>
<name>A0A367ZU46_9BACT</name>
<dbReference type="SMART" id="SM00086">
    <property type="entry name" value="PAC"/>
    <property type="match status" value="1"/>
</dbReference>
<dbReference type="Pfam" id="PF08448">
    <property type="entry name" value="PAS_4"/>
    <property type="match status" value="1"/>
</dbReference>
<dbReference type="CDD" id="cd00082">
    <property type="entry name" value="HisKA"/>
    <property type="match status" value="1"/>
</dbReference>
<protein>
    <recommendedName>
        <fullName evidence="2">histidine kinase</fullName>
        <ecNumber evidence="2">2.7.13.3</ecNumber>
    </recommendedName>
</protein>
<dbReference type="PROSITE" id="PS50109">
    <property type="entry name" value="HIS_KIN"/>
    <property type="match status" value="1"/>
</dbReference>